<evidence type="ECO:0000256" key="3">
    <source>
        <dbReference type="SAM" id="MobiDB-lite"/>
    </source>
</evidence>
<dbReference type="GO" id="GO:0005634">
    <property type="term" value="C:nucleus"/>
    <property type="evidence" value="ECO:0007669"/>
    <property type="project" value="UniProtKB-UniRule"/>
</dbReference>
<feature type="DNA-binding region" description="HMG box" evidence="2">
    <location>
        <begin position="255"/>
        <end position="321"/>
    </location>
</feature>
<dbReference type="InterPro" id="IPR036910">
    <property type="entry name" value="HMG_box_dom_sf"/>
</dbReference>
<gene>
    <name evidence="5" type="ORF">B0H65DRAFT_1893</name>
</gene>
<evidence type="ECO:0000313" key="5">
    <source>
        <dbReference type="EMBL" id="KAK3354152.1"/>
    </source>
</evidence>
<sequence length="327" mass="36024">MFSQIALATARQLRAGTTLVVRTAAAASTSLTTRSAAPSFLRRSGLVFQQRGYALTRSKKTAAESHDTAATATKTNKTRSTAAKSKKSAAKGATSAAAKTKTPRAKKEAAPKKPKKSKAAKTKAPLTEEQKLKLKIRLYKQRALFKEDPKTHRATGWAVFVREHIKDVIKEGDALEERRTYFAKLAPQWKELSAAEKDRYHAKADKAHQDGLAARAAWVLTKTPMEIETANYARHALKRLGVTPIVHLIPDDRGPKRQRTAFVFFCMSRQKDGAFVGKSAAEVSKALAKEWKSMDDAAKQPYIDNAEVDRERYHSERAATTAAYAAA</sequence>
<dbReference type="InterPro" id="IPR009071">
    <property type="entry name" value="HMG_box_dom"/>
</dbReference>
<proteinExistence type="predicted"/>
<feature type="compositionally biased region" description="Low complexity" evidence="3">
    <location>
        <begin position="90"/>
        <end position="100"/>
    </location>
</feature>
<dbReference type="Pfam" id="PF00505">
    <property type="entry name" value="HMG_box"/>
    <property type="match status" value="1"/>
</dbReference>
<dbReference type="EMBL" id="JAUEPP010000001">
    <property type="protein sequence ID" value="KAK3354152.1"/>
    <property type="molecule type" value="Genomic_DNA"/>
</dbReference>
<keyword evidence="2" id="KW-0539">Nucleus</keyword>
<evidence type="ECO:0000259" key="4">
    <source>
        <dbReference type="PROSITE" id="PS50118"/>
    </source>
</evidence>
<keyword evidence="6" id="KW-1185">Reference proteome</keyword>
<dbReference type="AlphaFoldDB" id="A0AAE0JM46"/>
<dbReference type="SMART" id="SM00398">
    <property type="entry name" value="HMG"/>
    <property type="match status" value="2"/>
</dbReference>
<evidence type="ECO:0000256" key="1">
    <source>
        <dbReference type="ARBA" id="ARBA00023125"/>
    </source>
</evidence>
<feature type="region of interest" description="Disordered" evidence="3">
    <location>
        <begin position="57"/>
        <end position="125"/>
    </location>
</feature>
<dbReference type="CDD" id="cd00084">
    <property type="entry name" value="HMG-box_SF"/>
    <property type="match status" value="1"/>
</dbReference>
<dbReference type="GeneID" id="87858764"/>
<dbReference type="GO" id="GO:0003677">
    <property type="term" value="F:DNA binding"/>
    <property type="evidence" value="ECO:0007669"/>
    <property type="project" value="UniProtKB-UniRule"/>
</dbReference>
<feature type="compositionally biased region" description="Low complexity" evidence="3">
    <location>
        <begin position="68"/>
        <end position="83"/>
    </location>
</feature>
<protein>
    <recommendedName>
        <fullName evidence="4">HMG box domain-containing protein</fullName>
    </recommendedName>
</protein>
<name>A0AAE0JM46_9PEZI</name>
<comment type="caution">
    <text evidence="5">The sequence shown here is derived from an EMBL/GenBank/DDBJ whole genome shotgun (WGS) entry which is preliminary data.</text>
</comment>
<evidence type="ECO:0000313" key="6">
    <source>
        <dbReference type="Proteomes" id="UP001278500"/>
    </source>
</evidence>
<dbReference type="InterPro" id="IPR050342">
    <property type="entry name" value="HMGB"/>
</dbReference>
<dbReference type="Proteomes" id="UP001278500">
    <property type="component" value="Unassembled WGS sequence"/>
</dbReference>
<dbReference type="PROSITE" id="PS50118">
    <property type="entry name" value="HMG_BOX_2"/>
    <property type="match status" value="1"/>
</dbReference>
<feature type="domain" description="HMG box" evidence="4">
    <location>
        <begin position="255"/>
        <end position="321"/>
    </location>
</feature>
<organism evidence="5 6">
    <name type="scientific">Neurospora tetraspora</name>
    <dbReference type="NCBI Taxonomy" id="94610"/>
    <lineage>
        <taxon>Eukaryota</taxon>
        <taxon>Fungi</taxon>
        <taxon>Dikarya</taxon>
        <taxon>Ascomycota</taxon>
        <taxon>Pezizomycotina</taxon>
        <taxon>Sordariomycetes</taxon>
        <taxon>Sordariomycetidae</taxon>
        <taxon>Sordariales</taxon>
        <taxon>Sordariaceae</taxon>
        <taxon>Neurospora</taxon>
    </lineage>
</organism>
<dbReference type="PANTHER" id="PTHR48112">
    <property type="entry name" value="HIGH MOBILITY GROUP PROTEIN DSP1"/>
    <property type="match status" value="1"/>
</dbReference>
<dbReference type="PANTHER" id="PTHR48112:SF22">
    <property type="entry name" value="MITOCHONDRIAL TRANSCRIPTION FACTOR A, ISOFORM B"/>
    <property type="match status" value="1"/>
</dbReference>
<reference evidence="5" key="1">
    <citation type="journal article" date="2023" name="Mol. Phylogenet. Evol.">
        <title>Genome-scale phylogeny and comparative genomics of the fungal order Sordariales.</title>
        <authorList>
            <person name="Hensen N."/>
            <person name="Bonometti L."/>
            <person name="Westerberg I."/>
            <person name="Brannstrom I.O."/>
            <person name="Guillou S."/>
            <person name="Cros-Aarteil S."/>
            <person name="Calhoun S."/>
            <person name="Haridas S."/>
            <person name="Kuo A."/>
            <person name="Mondo S."/>
            <person name="Pangilinan J."/>
            <person name="Riley R."/>
            <person name="LaButti K."/>
            <person name="Andreopoulos B."/>
            <person name="Lipzen A."/>
            <person name="Chen C."/>
            <person name="Yan M."/>
            <person name="Daum C."/>
            <person name="Ng V."/>
            <person name="Clum A."/>
            <person name="Steindorff A."/>
            <person name="Ohm R.A."/>
            <person name="Martin F."/>
            <person name="Silar P."/>
            <person name="Natvig D.O."/>
            <person name="Lalanne C."/>
            <person name="Gautier V."/>
            <person name="Ament-Velasquez S.L."/>
            <person name="Kruys A."/>
            <person name="Hutchinson M.I."/>
            <person name="Powell A.J."/>
            <person name="Barry K."/>
            <person name="Miller A.N."/>
            <person name="Grigoriev I.V."/>
            <person name="Debuchy R."/>
            <person name="Gladieux P."/>
            <person name="Hiltunen Thoren M."/>
            <person name="Johannesson H."/>
        </authorList>
    </citation>
    <scope>NUCLEOTIDE SEQUENCE</scope>
    <source>
        <strain evidence="5">CBS 560.94</strain>
    </source>
</reference>
<dbReference type="RefSeq" id="XP_062685530.1">
    <property type="nucleotide sequence ID" value="XM_062821610.1"/>
</dbReference>
<dbReference type="SUPFAM" id="SSF47095">
    <property type="entry name" value="HMG-box"/>
    <property type="match status" value="2"/>
</dbReference>
<reference evidence="5" key="2">
    <citation type="submission" date="2023-06" db="EMBL/GenBank/DDBJ databases">
        <authorList>
            <consortium name="Lawrence Berkeley National Laboratory"/>
            <person name="Haridas S."/>
            <person name="Hensen N."/>
            <person name="Bonometti L."/>
            <person name="Westerberg I."/>
            <person name="Brannstrom I.O."/>
            <person name="Guillou S."/>
            <person name="Cros-Aarteil S."/>
            <person name="Calhoun S."/>
            <person name="Kuo A."/>
            <person name="Mondo S."/>
            <person name="Pangilinan J."/>
            <person name="Riley R."/>
            <person name="Labutti K."/>
            <person name="Andreopoulos B."/>
            <person name="Lipzen A."/>
            <person name="Chen C."/>
            <person name="Yanf M."/>
            <person name="Daum C."/>
            <person name="Ng V."/>
            <person name="Clum A."/>
            <person name="Steindorff A."/>
            <person name="Ohm R."/>
            <person name="Martin F."/>
            <person name="Silar P."/>
            <person name="Natvig D."/>
            <person name="Lalanne C."/>
            <person name="Gautier V."/>
            <person name="Ament-Velasquez S.L."/>
            <person name="Kruys A."/>
            <person name="Hutchinson M.I."/>
            <person name="Powell A.J."/>
            <person name="Barry K."/>
            <person name="Miller A.N."/>
            <person name="Grigoriev I.V."/>
            <person name="Debuchy R."/>
            <person name="Gladieux P."/>
            <person name="Thoren M.H."/>
            <person name="Johannesson H."/>
        </authorList>
    </citation>
    <scope>NUCLEOTIDE SEQUENCE</scope>
    <source>
        <strain evidence="5">CBS 560.94</strain>
    </source>
</reference>
<keyword evidence="1 2" id="KW-0238">DNA-binding</keyword>
<accession>A0AAE0JM46</accession>
<feature type="compositionally biased region" description="Basic residues" evidence="3">
    <location>
        <begin position="112"/>
        <end position="121"/>
    </location>
</feature>
<dbReference type="Gene3D" id="1.10.30.10">
    <property type="entry name" value="High mobility group box domain"/>
    <property type="match status" value="2"/>
</dbReference>
<evidence type="ECO:0000256" key="2">
    <source>
        <dbReference type="PROSITE-ProRule" id="PRU00267"/>
    </source>
</evidence>